<protein>
    <recommendedName>
        <fullName evidence="2">N-acetylmuramoyl-L-alanine amidase</fullName>
        <ecNumber evidence="2">3.5.1.28</ecNumber>
    </recommendedName>
</protein>
<dbReference type="CDD" id="cd06583">
    <property type="entry name" value="PGRP"/>
    <property type="match status" value="1"/>
</dbReference>
<comment type="caution">
    <text evidence="6">The sequence shown here is derived from an EMBL/GenBank/DDBJ whole genome shotgun (WGS) entry which is preliminary data.</text>
</comment>
<dbReference type="InterPro" id="IPR036505">
    <property type="entry name" value="Amidase/PGRP_sf"/>
</dbReference>
<evidence type="ECO:0000313" key="6">
    <source>
        <dbReference type="EMBL" id="MDT8899465.1"/>
    </source>
</evidence>
<keyword evidence="7" id="KW-1185">Reference proteome</keyword>
<dbReference type="Gene3D" id="3.40.80.10">
    <property type="entry name" value="Peptidoglycan recognition protein-like"/>
    <property type="match status" value="1"/>
</dbReference>
<evidence type="ECO:0000256" key="1">
    <source>
        <dbReference type="ARBA" id="ARBA00001561"/>
    </source>
</evidence>
<reference evidence="6 7" key="1">
    <citation type="submission" date="2023-07" db="EMBL/GenBank/DDBJ databases">
        <title>Novel species of Thermanaerothrix with wide hydrolytic capabilities.</title>
        <authorList>
            <person name="Zayulina K.S."/>
            <person name="Podosokorskaya O.A."/>
            <person name="Elcheninov A.G."/>
        </authorList>
    </citation>
    <scope>NUCLEOTIDE SEQUENCE [LARGE SCALE GENOMIC DNA]</scope>
    <source>
        <strain evidence="6 7">4228-RoL</strain>
    </source>
</reference>
<dbReference type="PANTHER" id="PTHR30417:SF1">
    <property type="entry name" value="N-ACETYLMURAMOYL-L-ALANINE AMIDASE AMID"/>
    <property type="match status" value="1"/>
</dbReference>
<dbReference type="SMART" id="SM00644">
    <property type="entry name" value="Ami_2"/>
    <property type="match status" value="1"/>
</dbReference>
<dbReference type="SUPFAM" id="SSF55846">
    <property type="entry name" value="N-acetylmuramoyl-L-alanine amidase-like"/>
    <property type="match status" value="1"/>
</dbReference>
<organism evidence="6 7">
    <name type="scientific">Thermanaerothrix solaris</name>
    <dbReference type="NCBI Taxonomy" id="3058434"/>
    <lineage>
        <taxon>Bacteria</taxon>
        <taxon>Bacillati</taxon>
        <taxon>Chloroflexota</taxon>
        <taxon>Anaerolineae</taxon>
        <taxon>Anaerolineales</taxon>
        <taxon>Anaerolineaceae</taxon>
        <taxon>Thermanaerothrix</taxon>
    </lineage>
</organism>
<proteinExistence type="predicted"/>
<feature type="domain" description="N-acetylmuramoyl-L-alanine amidase" evidence="5">
    <location>
        <begin position="101"/>
        <end position="264"/>
    </location>
</feature>
<gene>
    <name evidence="6" type="ORF">QYE77_14465</name>
</gene>
<evidence type="ECO:0000256" key="2">
    <source>
        <dbReference type="ARBA" id="ARBA00011901"/>
    </source>
</evidence>
<comment type="catalytic activity">
    <reaction evidence="1">
        <text>Hydrolyzes the link between N-acetylmuramoyl residues and L-amino acid residues in certain cell-wall glycopeptides.</text>
        <dbReference type="EC" id="3.5.1.28"/>
    </reaction>
</comment>
<dbReference type="RefSeq" id="WP_315626192.1">
    <property type="nucleotide sequence ID" value="NZ_JAUHMF010000004.1"/>
</dbReference>
<keyword evidence="4" id="KW-0961">Cell wall biogenesis/degradation</keyword>
<sequence>MRIEIVSPVRFAAFLAGLTLLLVGGVWGSVHVPAAAGQAQGDAEPVLTVWPTPTPLPTETPRPLPTVTSTPRPDNVTVYLEGCAKRKAASFQADYAEAYVLPSCNHGGENVPQAVVVHATEGELAGALAHLRDPDSRVSAHYVIDREGRVYQLVPERVVASHVACGVEGCVKSCPAFLCGDGKPETRTIGIELVNLGKVPPDWQGTIYEDYGMAFGWRWWEDYPEAQRQALKRLVEDIARRWGFPVDGEHVLGHYRVQGKRDPGPALNLFWERNGNPPREAVFP</sequence>
<dbReference type="InterPro" id="IPR002502">
    <property type="entry name" value="Amidase_domain"/>
</dbReference>
<dbReference type="EC" id="3.5.1.28" evidence="2"/>
<dbReference type="Proteomes" id="UP001254165">
    <property type="component" value="Unassembled WGS sequence"/>
</dbReference>
<keyword evidence="3" id="KW-0378">Hydrolase</keyword>
<evidence type="ECO:0000256" key="4">
    <source>
        <dbReference type="ARBA" id="ARBA00023316"/>
    </source>
</evidence>
<dbReference type="InterPro" id="IPR051206">
    <property type="entry name" value="NAMLAA_amidase_2"/>
</dbReference>
<dbReference type="PANTHER" id="PTHR30417">
    <property type="entry name" value="N-ACETYLMURAMOYL-L-ALANINE AMIDASE AMID"/>
    <property type="match status" value="1"/>
</dbReference>
<dbReference type="EMBL" id="JAUHMF010000004">
    <property type="protein sequence ID" value="MDT8899465.1"/>
    <property type="molecule type" value="Genomic_DNA"/>
</dbReference>
<dbReference type="Pfam" id="PF01510">
    <property type="entry name" value="Amidase_2"/>
    <property type="match status" value="1"/>
</dbReference>
<evidence type="ECO:0000256" key="3">
    <source>
        <dbReference type="ARBA" id="ARBA00022801"/>
    </source>
</evidence>
<evidence type="ECO:0000259" key="5">
    <source>
        <dbReference type="SMART" id="SM00644"/>
    </source>
</evidence>
<accession>A0ABU3NRK7</accession>
<evidence type="ECO:0000313" key="7">
    <source>
        <dbReference type="Proteomes" id="UP001254165"/>
    </source>
</evidence>
<name>A0ABU3NRK7_9CHLR</name>